<dbReference type="Proteomes" id="UP000282311">
    <property type="component" value="Unassembled WGS sequence"/>
</dbReference>
<feature type="domain" description="Plastocyanin-like" evidence="5">
    <location>
        <begin position="583"/>
        <end position="686"/>
    </location>
</feature>
<keyword evidence="3" id="KW-0812">Transmembrane</keyword>
<feature type="transmembrane region" description="Helical" evidence="3">
    <location>
        <begin position="157"/>
        <end position="177"/>
    </location>
</feature>
<feature type="transmembrane region" description="Helical" evidence="3">
    <location>
        <begin position="130"/>
        <end position="151"/>
    </location>
</feature>
<dbReference type="Pfam" id="PF00394">
    <property type="entry name" value="Cu-oxidase"/>
    <property type="match status" value="1"/>
</dbReference>
<evidence type="ECO:0000259" key="4">
    <source>
        <dbReference type="Pfam" id="PF00394"/>
    </source>
</evidence>
<feature type="transmembrane region" description="Helical" evidence="3">
    <location>
        <begin position="46"/>
        <end position="68"/>
    </location>
</feature>
<dbReference type="RefSeq" id="WP_120746207.1">
    <property type="nucleotide sequence ID" value="NZ_RBAH01000003.1"/>
</dbReference>
<evidence type="ECO:0000259" key="6">
    <source>
        <dbReference type="Pfam" id="PF07732"/>
    </source>
</evidence>
<dbReference type="CDD" id="cd04202">
    <property type="entry name" value="CuRO_D2_2dMcoN_like"/>
    <property type="match status" value="1"/>
</dbReference>
<feature type="domain" description="Plastocyanin-like" evidence="4">
    <location>
        <begin position="435"/>
        <end position="508"/>
    </location>
</feature>
<dbReference type="InterPro" id="IPR011707">
    <property type="entry name" value="Cu-oxidase-like_N"/>
</dbReference>
<feature type="transmembrane region" description="Helical" evidence="3">
    <location>
        <begin position="88"/>
        <end position="109"/>
    </location>
</feature>
<dbReference type="GO" id="GO:0016491">
    <property type="term" value="F:oxidoreductase activity"/>
    <property type="evidence" value="ECO:0007669"/>
    <property type="project" value="UniProtKB-KW"/>
</dbReference>
<keyword evidence="1" id="KW-0479">Metal-binding</keyword>
<dbReference type="InterPro" id="IPR011706">
    <property type="entry name" value="Cu-oxidase_C"/>
</dbReference>
<dbReference type="OrthoDB" id="9757546at2"/>
<name>A0A3B0CM58_9BACL</name>
<proteinExistence type="predicted"/>
<dbReference type="InterPro" id="IPR045087">
    <property type="entry name" value="Cu-oxidase_fam"/>
</dbReference>
<keyword evidence="3" id="KW-0472">Membrane</keyword>
<dbReference type="SUPFAM" id="SSF49503">
    <property type="entry name" value="Cupredoxins"/>
    <property type="match status" value="3"/>
</dbReference>
<dbReference type="Gene3D" id="2.60.40.420">
    <property type="entry name" value="Cupredoxins - blue copper proteins"/>
    <property type="match status" value="3"/>
</dbReference>
<evidence type="ECO:0000256" key="3">
    <source>
        <dbReference type="SAM" id="Phobius"/>
    </source>
</evidence>
<evidence type="ECO:0000313" key="8">
    <source>
        <dbReference type="Proteomes" id="UP000282311"/>
    </source>
</evidence>
<organism evidence="7 8">
    <name type="scientific">Paenibacillus ginsengarvi</name>
    <dbReference type="NCBI Taxonomy" id="400777"/>
    <lineage>
        <taxon>Bacteria</taxon>
        <taxon>Bacillati</taxon>
        <taxon>Bacillota</taxon>
        <taxon>Bacilli</taxon>
        <taxon>Bacillales</taxon>
        <taxon>Paenibacillaceae</taxon>
        <taxon>Paenibacillus</taxon>
    </lineage>
</organism>
<dbReference type="InterPro" id="IPR001117">
    <property type="entry name" value="Cu-oxidase_2nd"/>
</dbReference>
<protein>
    <submittedName>
        <fullName evidence="7">Multicopper oxidase family protein</fullName>
    </submittedName>
</protein>
<evidence type="ECO:0000256" key="2">
    <source>
        <dbReference type="ARBA" id="ARBA00023002"/>
    </source>
</evidence>
<feature type="transmembrane region" description="Helical" evidence="3">
    <location>
        <begin position="197"/>
        <end position="218"/>
    </location>
</feature>
<evidence type="ECO:0000259" key="5">
    <source>
        <dbReference type="Pfam" id="PF07731"/>
    </source>
</evidence>
<accession>A0A3B0CM58</accession>
<dbReference type="PROSITE" id="PS00080">
    <property type="entry name" value="MULTICOPPER_OXIDASE2"/>
    <property type="match status" value="1"/>
</dbReference>
<dbReference type="GO" id="GO:0005507">
    <property type="term" value="F:copper ion binding"/>
    <property type="evidence" value="ECO:0007669"/>
    <property type="project" value="InterPro"/>
</dbReference>
<sequence>MYSIVVITEYAAVFVLLLVSWLAGAKASKLLFSKSVKQMRRGARGLLIWLGAVMLSAGAVIGLSAYMAVTYDPLFWLDRVLLHSQLTAVPLLLLFIVSLPKLIRLCIAVKGGGEEPAGPELLVQAAQPGLIVPFHMSALGALTTFYFALVPPIPFEMLPIAIPVAMFVLLSALLWWLHARRLHKAGRQGASFWTRYWAVRVLRNLAVLAVCALVAWPLGQMALSSSHLPDEMDMMAGEPDYGRGAIPSGGAHAGHAGHGGVQTAFSPSSAAIPVTALSGPRFGEPDRRYTLTAEKKEVRLASGKTVQAWTYNGQIPGPELRMKEGELVEVTLKNENIDGGVTIHWHGLDVPNAEDGVAGATQNAVMPGETYTYRFVAEQVGTFWYHSHQNSKEAVEKGLFGALVVEPRQPSTAGEKDITVITHVWEGAGFAIGASDTLQRMAIAPGTPVRLRLINTDNWVRQTYVLTGTEFRVAAIDGTDLNEPGSLRDTELALTTGGRYDVTFTMPDGPVYLSIGNPKKKLGIFMSSNGEGELPTLPATVPFEPESYGRPAQTPFDADSKFDREFTMILDNKLGFYNGEFQSLYTINGEVFPNTPMFVVREGDLVKTVIVNRGSVDHPMHLHGHHMLVLSRNGEPVTGSPWWSDTLDVSPGETYEVAFRADNPGIWMDHCHNLQHAAVGMTMHLAYEGVTTPFAIGNATHNHPE</sequence>
<dbReference type="EMBL" id="RBAH01000003">
    <property type="protein sequence ID" value="RKN85838.1"/>
    <property type="molecule type" value="Genomic_DNA"/>
</dbReference>
<keyword evidence="3" id="KW-1133">Transmembrane helix</keyword>
<comment type="caution">
    <text evidence="7">The sequence shown here is derived from an EMBL/GenBank/DDBJ whole genome shotgun (WGS) entry which is preliminary data.</text>
</comment>
<feature type="transmembrane region" description="Helical" evidence="3">
    <location>
        <begin position="6"/>
        <end position="25"/>
    </location>
</feature>
<evidence type="ECO:0000256" key="1">
    <source>
        <dbReference type="ARBA" id="ARBA00022723"/>
    </source>
</evidence>
<reference evidence="7 8" key="1">
    <citation type="journal article" date="2007" name="Int. J. Syst. Evol. Microbiol.">
        <title>Paenibacillus ginsengarvi sp. nov., isolated from soil from ginseng cultivation.</title>
        <authorList>
            <person name="Yoon M.H."/>
            <person name="Ten L.N."/>
            <person name="Im W.T."/>
        </authorList>
    </citation>
    <scope>NUCLEOTIDE SEQUENCE [LARGE SCALE GENOMIC DNA]</scope>
    <source>
        <strain evidence="7 8">KCTC 13059</strain>
    </source>
</reference>
<dbReference type="InterPro" id="IPR002355">
    <property type="entry name" value="Cu_oxidase_Cu_BS"/>
</dbReference>
<keyword evidence="8" id="KW-1185">Reference proteome</keyword>
<dbReference type="Pfam" id="PF07732">
    <property type="entry name" value="Cu-oxidase_3"/>
    <property type="match status" value="1"/>
</dbReference>
<gene>
    <name evidence="7" type="ORF">D7M11_05755</name>
</gene>
<dbReference type="AlphaFoldDB" id="A0A3B0CM58"/>
<feature type="domain" description="Plastocyanin-like" evidence="6">
    <location>
        <begin position="294"/>
        <end position="409"/>
    </location>
</feature>
<keyword evidence="2" id="KW-0560">Oxidoreductase</keyword>
<evidence type="ECO:0000313" key="7">
    <source>
        <dbReference type="EMBL" id="RKN85838.1"/>
    </source>
</evidence>
<dbReference type="PANTHER" id="PTHR11709">
    <property type="entry name" value="MULTI-COPPER OXIDASE"/>
    <property type="match status" value="1"/>
</dbReference>
<dbReference type="InterPro" id="IPR008972">
    <property type="entry name" value="Cupredoxin"/>
</dbReference>
<dbReference type="CDD" id="cd13861">
    <property type="entry name" value="CuRO_1_CumA_like"/>
    <property type="match status" value="1"/>
</dbReference>
<dbReference type="Pfam" id="PF07731">
    <property type="entry name" value="Cu-oxidase_2"/>
    <property type="match status" value="1"/>
</dbReference>